<keyword evidence="3" id="KW-1185">Reference proteome</keyword>
<organism evidence="2 3">
    <name type="scientific">Eubacterium plexicaudatum ASF492</name>
    <dbReference type="NCBI Taxonomy" id="1235802"/>
    <lineage>
        <taxon>Bacteria</taxon>
        <taxon>Bacillati</taxon>
        <taxon>Bacillota</taxon>
        <taxon>Clostridia</taxon>
        <taxon>Eubacteriales</taxon>
        <taxon>Eubacteriaceae</taxon>
        <taxon>Eubacterium</taxon>
    </lineage>
</organism>
<feature type="transmembrane region" description="Helical" evidence="1">
    <location>
        <begin position="236"/>
        <end position="256"/>
    </location>
</feature>
<evidence type="ECO:0000256" key="1">
    <source>
        <dbReference type="SAM" id="Phobius"/>
    </source>
</evidence>
<dbReference type="Proteomes" id="UP000012589">
    <property type="component" value="Unassembled WGS sequence"/>
</dbReference>
<dbReference type="EMBL" id="AQFT01000126">
    <property type="protein sequence ID" value="EMZ21861.1"/>
    <property type="molecule type" value="Genomic_DNA"/>
</dbReference>
<dbReference type="HOGENOM" id="CLU_043533_1_0_9"/>
<feature type="transmembrane region" description="Helical" evidence="1">
    <location>
        <begin position="168"/>
        <end position="188"/>
    </location>
</feature>
<keyword evidence="1" id="KW-1133">Transmembrane helix</keyword>
<feature type="transmembrane region" description="Helical" evidence="1">
    <location>
        <begin position="134"/>
        <end position="156"/>
    </location>
</feature>
<feature type="transmembrane region" description="Helical" evidence="1">
    <location>
        <begin position="424"/>
        <end position="443"/>
    </location>
</feature>
<comment type="caution">
    <text evidence="2">The sequence shown here is derived from an EMBL/GenBank/DDBJ whole genome shotgun (WGS) entry which is preliminary data.</text>
</comment>
<accession>N2A114</accession>
<feature type="transmembrane region" description="Helical" evidence="1">
    <location>
        <begin position="370"/>
        <end position="393"/>
    </location>
</feature>
<feature type="transmembrane region" description="Helical" evidence="1">
    <location>
        <begin position="400"/>
        <end position="418"/>
    </location>
</feature>
<proteinExistence type="predicted"/>
<feature type="transmembrane region" description="Helical" evidence="1">
    <location>
        <begin position="194"/>
        <end position="215"/>
    </location>
</feature>
<evidence type="ECO:0000313" key="3">
    <source>
        <dbReference type="Proteomes" id="UP000012589"/>
    </source>
</evidence>
<dbReference type="PATRIC" id="fig|1235802.3.peg.4579"/>
<dbReference type="eggNOG" id="COG4267">
    <property type="taxonomic scope" value="Bacteria"/>
</dbReference>
<sequence length="492" mass="55683">MAGIGFQLNRIFGRGTILSNVIGVGYSAGVTVTPMFVIIGNVLFMSRVLEFETIGYAGRELFSATLLYIFIFSLLTTAPFNAVLSRYLSDVIYEERFDDILPCFYVGLLLNVCFSILFGIPFCVWEHVVGHVEILYVFTGFCGYVSLVLVFYAMLYLSICKDYGRISLFFLIGMAEAFVLSLLFVRVLHMSVPGAMLLALTIGFFSTACMELAAVKYYFKKNSGRYKPVLVYFKRFFSLVVTNFAYTLGLYIHNFVYWQTDLRMVVADSFVCAPSYDMATCIAMFTNISATVIFIARIEMNFHEKYKAYSEAVIGGRGADIEKCRRRMFRQLASELLSLVRIQFIITVIVFLLCMVLLPQYGISGAVMRIYPCLAAGYFILFVMYAEIIFLYYFNDNMGAMLTAISFMITTGILSYYACGLSQRWYGVGVVAGAFVGWTVAYMRLRWVERHMDVHIFCRGTLIEVKYGLAESSKVYDAHMVHEGRGGSGKNE</sequence>
<name>N2A114_9FIRM</name>
<dbReference type="OrthoDB" id="37830at2"/>
<dbReference type="STRING" id="1235802.C823_04312"/>
<dbReference type="Pfam" id="PF16933">
    <property type="entry name" value="PelG"/>
    <property type="match status" value="1"/>
</dbReference>
<keyword evidence="1" id="KW-0472">Membrane</keyword>
<feature type="transmembrane region" description="Helical" evidence="1">
    <location>
        <begin position="21"/>
        <end position="45"/>
    </location>
</feature>
<evidence type="ECO:0000313" key="2">
    <source>
        <dbReference type="EMBL" id="EMZ21861.1"/>
    </source>
</evidence>
<reference evidence="2 3" key="1">
    <citation type="journal article" date="2014" name="Genome Announc.">
        <title>Draft genome sequences of the altered schaedler flora, a defined bacterial community from gnotobiotic mice.</title>
        <authorList>
            <person name="Wannemuehler M.J."/>
            <person name="Overstreet A.M."/>
            <person name="Ward D.V."/>
            <person name="Phillips G.J."/>
        </authorList>
    </citation>
    <scope>NUCLEOTIDE SEQUENCE [LARGE SCALE GENOMIC DNA]</scope>
    <source>
        <strain evidence="2 3">ASF492</strain>
    </source>
</reference>
<dbReference type="InterPro" id="IPR031617">
    <property type="entry name" value="PelG"/>
</dbReference>
<dbReference type="AlphaFoldDB" id="N2A114"/>
<feature type="transmembrane region" description="Helical" evidence="1">
    <location>
        <begin position="100"/>
        <end position="122"/>
    </location>
</feature>
<feature type="transmembrane region" description="Helical" evidence="1">
    <location>
        <begin position="276"/>
        <end position="296"/>
    </location>
</feature>
<protein>
    <recommendedName>
        <fullName evidence="4">Exopolysaccharide Pel transporter PelG</fullName>
    </recommendedName>
</protein>
<feature type="transmembrane region" description="Helical" evidence="1">
    <location>
        <begin position="336"/>
        <end position="358"/>
    </location>
</feature>
<feature type="transmembrane region" description="Helical" evidence="1">
    <location>
        <begin position="65"/>
        <end position="88"/>
    </location>
</feature>
<gene>
    <name evidence="2" type="ORF">C823_04312</name>
</gene>
<keyword evidence="1" id="KW-0812">Transmembrane</keyword>
<evidence type="ECO:0008006" key="4">
    <source>
        <dbReference type="Google" id="ProtNLM"/>
    </source>
</evidence>